<organism evidence="4">
    <name type="scientific">mine drainage metagenome</name>
    <dbReference type="NCBI Taxonomy" id="410659"/>
    <lineage>
        <taxon>unclassified sequences</taxon>
        <taxon>metagenomes</taxon>
        <taxon>ecological metagenomes</taxon>
    </lineage>
</organism>
<evidence type="ECO:0000256" key="1">
    <source>
        <dbReference type="ARBA" id="ARBA00022450"/>
    </source>
</evidence>
<gene>
    <name evidence="4" type="primary">acpP_8</name>
    <name evidence="4" type="ORF">GALL_80270</name>
</gene>
<dbReference type="Gene3D" id="1.10.1200.10">
    <property type="entry name" value="ACP-like"/>
    <property type="match status" value="1"/>
</dbReference>
<feature type="domain" description="Carrier" evidence="3">
    <location>
        <begin position="2"/>
        <end position="84"/>
    </location>
</feature>
<dbReference type="InterPro" id="IPR036736">
    <property type="entry name" value="ACP-like_sf"/>
</dbReference>
<protein>
    <submittedName>
        <fullName evidence="4">Acyl carrier protein</fullName>
    </submittedName>
</protein>
<dbReference type="PROSITE" id="PS00012">
    <property type="entry name" value="PHOSPHOPANTETHEINE"/>
    <property type="match status" value="1"/>
</dbReference>
<keyword evidence="1" id="KW-0596">Phosphopantetheine</keyword>
<reference evidence="4" key="1">
    <citation type="submission" date="2016-10" db="EMBL/GenBank/DDBJ databases">
        <title>Sequence of Gallionella enrichment culture.</title>
        <authorList>
            <person name="Poehlein A."/>
            <person name="Muehling M."/>
            <person name="Daniel R."/>
        </authorList>
    </citation>
    <scope>NUCLEOTIDE SEQUENCE</scope>
</reference>
<accession>A0A1J5SQ61</accession>
<dbReference type="AlphaFoldDB" id="A0A1J5SQ61"/>
<proteinExistence type="predicted"/>
<dbReference type="NCBIfam" id="NF006617">
    <property type="entry name" value="PRK09184.1"/>
    <property type="match status" value="1"/>
</dbReference>
<dbReference type="PROSITE" id="PS50075">
    <property type="entry name" value="CARRIER"/>
    <property type="match status" value="1"/>
</dbReference>
<evidence type="ECO:0000313" key="4">
    <source>
        <dbReference type="EMBL" id="OIR10099.1"/>
    </source>
</evidence>
<dbReference type="Pfam" id="PF00550">
    <property type="entry name" value="PP-binding"/>
    <property type="match status" value="1"/>
</dbReference>
<dbReference type="InterPro" id="IPR006162">
    <property type="entry name" value="Ppantetheine_attach_site"/>
</dbReference>
<keyword evidence="2" id="KW-0597">Phosphoprotein</keyword>
<dbReference type="InterPro" id="IPR009081">
    <property type="entry name" value="PP-bd_ACP"/>
</dbReference>
<name>A0A1J5SQ61_9ZZZZ</name>
<dbReference type="EMBL" id="MLJW01000024">
    <property type="protein sequence ID" value="OIR10099.1"/>
    <property type="molecule type" value="Genomic_DNA"/>
</dbReference>
<comment type="caution">
    <text evidence="4">The sequence shown here is derived from an EMBL/GenBank/DDBJ whole genome shotgun (WGS) entry which is preliminary data.</text>
</comment>
<evidence type="ECO:0000256" key="2">
    <source>
        <dbReference type="ARBA" id="ARBA00022553"/>
    </source>
</evidence>
<dbReference type="SUPFAM" id="SSF47336">
    <property type="entry name" value="ACP-like"/>
    <property type="match status" value="1"/>
</dbReference>
<evidence type="ECO:0000259" key="3">
    <source>
        <dbReference type="PROSITE" id="PS50075"/>
    </source>
</evidence>
<sequence length="85" mass="9309">MSDLEQELKHLIVEALKLEDITADEIDSEEALFGTGLGLDSIDALELGVAIRQRYGIRIEAVNADVKAHFASVRRLAAFITAQRG</sequence>